<dbReference type="RefSeq" id="WP_119444396.1">
    <property type="nucleotide sequence ID" value="NZ_CP032317.1"/>
</dbReference>
<protein>
    <submittedName>
        <fullName evidence="2">Uncharacterized protein</fullName>
    </submittedName>
</protein>
<feature type="compositionally biased region" description="Low complexity" evidence="1">
    <location>
        <begin position="43"/>
        <end position="65"/>
    </location>
</feature>
<dbReference type="Proteomes" id="UP000262802">
    <property type="component" value="Chromosome"/>
</dbReference>
<dbReference type="AlphaFoldDB" id="A0A3B7QUU2"/>
<dbReference type="EMBL" id="CP032317">
    <property type="protein sequence ID" value="AYA36818.1"/>
    <property type="molecule type" value="Genomic_DNA"/>
</dbReference>
<proteinExistence type="predicted"/>
<evidence type="ECO:0000313" key="3">
    <source>
        <dbReference type="Proteomes" id="UP000262802"/>
    </source>
</evidence>
<name>A0A3B7QUU2_9BACT</name>
<accession>A0A3B7QUU2</accession>
<sequence length="94" mass="10204">MRPIANSLPLLTIVSALPNEAVERSIRPTDEATFVVSPLRIQASTPSPKSSAASTGFMVASSAEPEPTPPEATNPKLHKYDEFVKFYLDCMNRA</sequence>
<evidence type="ECO:0000313" key="2">
    <source>
        <dbReference type="EMBL" id="AYA36818.1"/>
    </source>
</evidence>
<dbReference type="KEGG" id="hyh:D3Y59_06960"/>
<dbReference type="OrthoDB" id="9870395at2"/>
<feature type="region of interest" description="Disordered" evidence="1">
    <location>
        <begin position="43"/>
        <end position="76"/>
    </location>
</feature>
<organism evidence="2 3">
    <name type="scientific">Hymenobacter oligotrophus</name>
    <dbReference type="NCBI Taxonomy" id="2319843"/>
    <lineage>
        <taxon>Bacteria</taxon>
        <taxon>Pseudomonadati</taxon>
        <taxon>Bacteroidota</taxon>
        <taxon>Cytophagia</taxon>
        <taxon>Cytophagales</taxon>
        <taxon>Hymenobacteraceae</taxon>
        <taxon>Hymenobacter</taxon>
    </lineage>
</organism>
<keyword evidence="3" id="KW-1185">Reference proteome</keyword>
<reference evidence="2 3" key="1">
    <citation type="submission" date="2018-09" db="EMBL/GenBank/DDBJ databases">
        <title>Hymenobacter medium sp. nov., isolated from R2A medium.</title>
        <authorList>
            <person name="Yingchao G."/>
        </authorList>
    </citation>
    <scope>NUCLEOTIDE SEQUENCE [LARGE SCALE GENOMIC DNA]</scope>
    <source>
        <strain evidence="3">sh-6</strain>
    </source>
</reference>
<evidence type="ECO:0000256" key="1">
    <source>
        <dbReference type="SAM" id="MobiDB-lite"/>
    </source>
</evidence>
<gene>
    <name evidence="2" type="ORF">D3Y59_06960</name>
</gene>